<feature type="transmembrane region" description="Helical" evidence="1">
    <location>
        <begin position="64"/>
        <end position="86"/>
    </location>
</feature>
<dbReference type="Pfam" id="PF14150">
    <property type="entry name" value="YesK"/>
    <property type="match status" value="1"/>
</dbReference>
<organism evidence="2 3">
    <name type="scientific">Bhargavaea changchunensis</name>
    <dbReference type="NCBI Taxonomy" id="2134037"/>
    <lineage>
        <taxon>Bacteria</taxon>
        <taxon>Bacillati</taxon>
        <taxon>Bacillota</taxon>
        <taxon>Bacilli</taxon>
        <taxon>Bacillales</taxon>
        <taxon>Caryophanaceae</taxon>
        <taxon>Bhargavaea</taxon>
    </lineage>
</organism>
<feature type="transmembrane region" description="Helical" evidence="1">
    <location>
        <begin position="37"/>
        <end position="58"/>
    </location>
</feature>
<evidence type="ECO:0000313" key="2">
    <source>
        <dbReference type="EMBL" id="MFC7366617.1"/>
    </source>
</evidence>
<dbReference type="EMBL" id="JBHTCT010000038">
    <property type="protein sequence ID" value="MFC7366617.1"/>
    <property type="molecule type" value="Genomic_DNA"/>
</dbReference>
<evidence type="ECO:0000313" key="3">
    <source>
        <dbReference type="Proteomes" id="UP001596483"/>
    </source>
</evidence>
<keyword evidence="3" id="KW-1185">Reference proteome</keyword>
<accession>A0ABW2NK40</accession>
<feature type="transmembrane region" description="Helical" evidence="1">
    <location>
        <begin position="6"/>
        <end position="25"/>
    </location>
</feature>
<proteinExistence type="predicted"/>
<dbReference type="RefSeq" id="WP_157293453.1">
    <property type="nucleotide sequence ID" value="NZ_JBHTCT010000038.1"/>
</dbReference>
<reference evidence="3" key="1">
    <citation type="journal article" date="2019" name="Int. J. Syst. Evol. Microbiol.">
        <title>The Global Catalogue of Microorganisms (GCM) 10K type strain sequencing project: providing services to taxonomists for standard genome sequencing and annotation.</title>
        <authorList>
            <consortium name="The Broad Institute Genomics Platform"/>
            <consortium name="The Broad Institute Genome Sequencing Center for Infectious Disease"/>
            <person name="Wu L."/>
            <person name="Ma J."/>
        </authorList>
    </citation>
    <scope>NUCLEOTIDE SEQUENCE [LARGE SCALE GENOMIC DNA]</scope>
    <source>
        <strain evidence="3">JCM 4738</strain>
    </source>
</reference>
<sequence length="100" mass="11085">MAGFEVFIFIALGATLLMVIASIVLQKSMPEKKKQYLRFGFLGLLILSLGIFIFSFYIGGWQGIGYGFMAISILVGTLLGGLINVVTDFMRRSKLINKQE</sequence>
<keyword evidence="1" id="KW-0812">Transmembrane</keyword>
<gene>
    <name evidence="2" type="ORF">ACFQQH_15915</name>
</gene>
<dbReference type="Proteomes" id="UP001596483">
    <property type="component" value="Unassembled WGS sequence"/>
</dbReference>
<comment type="caution">
    <text evidence="2">The sequence shown here is derived from an EMBL/GenBank/DDBJ whole genome shotgun (WGS) entry which is preliminary data.</text>
</comment>
<evidence type="ECO:0000256" key="1">
    <source>
        <dbReference type="SAM" id="Phobius"/>
    </source>
</evidence>
<name>A0ABW2NK40_9BACL</name>
<keyword evidence="1" id="KW-1133">Transmembrane helix</keyword>
<keyword evidence="1" id="KW-0472">Membrane</keyword>
<protein>
    <submittedName>
        <fullName evidence="2">YesK family protein</fullName>
    </submittedName>
</protein>
<dbReference type="InterPro" id="IPR025434">
    <property type="entry name" value="YesK-like"/>
</dbReference>